<keyword evidence="5" id="KW-1185">Reference proteome</keyword>
<organism evidence="4 5">
    <name type="scientific">Sphingomonas anseongensis</name>
    <dbReference type="NCBI Taxonomy" id="2908207"/>
    <lineage>
        <taxon>Bacteria</taxon>
        <taxon>Pseudomonadati</taxon>
        <taxon>Pseudomonadota</taxon>
        <taxon>Alphaproteobacteria</taxon>
        <taxon>Sphingomonadales</taxon>
        <taxon>Sphingomonadaceae</taxon>
        <taxon>Sphingomonas</taxon>
    </lineage>
</organism>
<gene>
    <name evidence="4" type="ORF">LZ519_03160</name>
</gene>
<dbReference type="PANTHER" id="PTHR44858:SF1">
    <property type="entry name" value="UDP-N-ACETYLGLUCOSAMINE--PEPTIDE N-ACETYLGLUCOSAMINYLTRANSFERASE SPINDLY-RELATED"/>
    <property type="match status" value="1"/>
</dbReference>
<dbReference type="RefSeq" id="WP_249867277.1">
    <property type="nucleotide sequence ID" value="NZ_JAMGBC010000001.1"/>
</dbReference>
<protein>
    <submittedName>
        <fullName evidence="4">TIR domain-containing protein</fullName>
    </submittedName>
</protein>
<comment type="caution">
    <text evidence="4">The sequence shown here is derived from an EMBL/GenBank/DDBJ whole genome shotgun (WGS) entry which is preliminary data.</text>
</comment>
<name>A0ABT0RDJ2_9SPHN</name>
<sequence>MSDVFVSYKAEDRRRVKPLVDALEAEGYSVWWDEQIGGGAQWRHMIESELNAAKCVIVVWSKRSVGPEGTFVQDEATRAQERRVYVPVLLDNVHLPLGFGEMQALPLSGWKGGRSEPRFQAILSAVARLAGESSGEAISASGGTGLSRRNVIAGGSIAAVAVAAVGGYALFKPTSASAAGSIAVLPFANLSGDPSQAYFSDGIAEELRSALARLAGLKVVGRTSSEAVRNDDAETAAKKLGVGNILTGSVRQSPSTIRVSAQLIDGQSGIERWSQNYDRKPGDAIVIQTDIAENVARALSITLGGFEHEAITAGGTKNPEAQKLLLQALEATRRGDKDALQEGISLADAAIKLDPKYADAYANKALFTNWYASTYSDGLPELVRLRSDAMETAKVALRLAPKLANAHHALAEIYRVVLDVGPAIREYKIALQLAPASPAVLSDYAFILGALGNSTESIRLSDQAINLDPLSVNAYFVHFSALLAAHRFNEAVEFSQKLERTRPYLFNWPEIVATALVAQGKLAEAQAYLKRAPTDNYNRLVNEAVILAQTGKSKEVPAVIEKMRQSYGDAASYQYAEVYAQLGDKDRAFAALDRAWVIRDSGLLRVERDTYIDPLRSDPRYAALLRKMNFPA</sequence>
<evidence type="ECO:0000313" key="4">
    <source>
        <dbReference type="EMBL" id="MCL6678317.1"/>
    </source>
</evidence>
<dbReference type="Pfam" id="PF13676">
    <property type="entry name" value="TIR_2"/>
    <property type="match status" value="1"/>
</dbReference>
<dbReference type="InterPro" id="IPR000157">
    <property type="entry name" value="TIR_dom"/>
</dbReference>
<dbReference type="Gene3D" id="3.40.50.10610">
    <property type="entry name" value="ABC-type transport auxiliary lipoprotein component"/>
    <property type="match status" value="1"/>
</dbReference>
<dbReference type="SUPFAM" id="SSF52200">
    <property type="entry name" value="Toll/Interleukin receptor TIR domain"/>
    <property type="match status" value="1"/>
</dbReference>
<dbReference type="Gene3D" id="1.25.40.10">
    <property type="entry name" value="Tetratricopeptide repeat domain"/>
    <property type="match status" value="1"/>
</dbReference>
<dbReference type="EMBL" id="JAMGBC010000001">
    <property type="protein sequence ID" value="MCL6678317.1"/>
    <property type="molecule type" value="Genomic_DNA"/>
</dbReference>
<accession>A0ABT0RDJ2</accession>
<dbReference type="InterPro" id="IPR035897">
    <property type="entry name" value="Toll_tir_struct_dom_sf"/>
</dbReference>
<dbReference type="InterPro" id="IPR050498">
    <property type="entry name" value="Ycf3"/>
</dbReference>
<evidence type="ECO:0000259" key="3">
    <source>
        <dbReference type="Pfam" id="PF13676"/>
    </source>
</evidence>
<dbReference type="SUPFAM" id="SSF48452">
    <property type="entry name" value="TPR-like"/>
    <property type="match status" value="2"/>
</dbReference>
<evidence type="ECO:0000256" key="2">
    <source>
        <dbReference type="ARBA" id="ARBA00022803"/>
    </source>
</evidence>
<dbReference type="Gene3D" id="3.40.50.10140">
    <property type="entry name" value="Toll/interleukin-1 receptor homology (TIR) domain"/>
    <property type="match status" value="1"/>
</dbReference>
<reference evidence="4" key="1">
    <citation type="submission" date="2022-05" db="EMBL/GenBank/DDBJ databases">
        <authorList>
            <person name="Jo J.-H."/>
            <person name="Im W.-T."/>
        </authorList>
    </citation>
    <scope>NUCLEOTIDE SEQUENCE</scope>
    <source>
        <strain evidence="4">RG327</strain>
    </source>
</reference>
<feature type="domain" description="TIR" evidence="3">
    <location>
        <begin position="4"/>
        <end position="113"/>
    </location>
</feature>
<keyword evidence="1" id="KW-0677">Repeat</keyword>
<dbReference type="Proteomes" id="UP001165343">
    <property type="component" value="Unassembled WGS sequence"/>
</dbReference>
<keyword evidence="2" id="KW-0802">TPR repeat</keyword>
<dbReference type="InterPro" id="IPR011990">
    <property type="entry name" value="TPR-like_helical_dom_sf"/>
</dbReference>
<evidence type="ECO:0000313" key="5">
    <source>
        <dbReference type="Proteomes" id="UP001165343"/>
    </source>
</evidence>
<dbReference type="PANTHER" id="PTHR44858">
    <property type="entry name" value="TETRATRICOPEPTIDE REPEAT PROTEIN 6"/>
    <property type="match status" value="1"/>
</dbReference>
<evidence type="ECO:0000256" key="1">
    <source>
        <dbReference type="ARBA" id="ARBA00022737"/>
    </source>
</evidence>
<proteinExistence type="predicted"/>